<evidence type="ECO:0000259" key="9">
    <source>
        <dbReference type="PROSITE" id="PS51755"/>
    </source>
</evidence>
<evidence type="ECO:0000313" key="10">
    <source>
        <dbReference type="EMBL" id="NMD98158.1"/>
    </source>
</evidence>
<proteinExistence type="predicted"/>
<keyword evidence="3" id="KW-0805">Transcription regulation</keyword>
<dbReference type="FunFam" id="3.40.50.2300:FF:000001">
    <property type="entry name" value="DNA-binding response regulator PhoB"/>
    <property type="match status" value="1"/>
</dbReference>
<comment type="caution">
    <text evidence="10">The sequence shown here is derived from an EMBL/GenBank/DDBJ whole genome shotgun (WGS) entry which is preliminary data.</text>
</comment>
<dbReference type="AlphaFoldDB" id="A0A848B4S7"/>
<gene>
    <name evidence="10" type="ORF">HF878_01475</name>
</gene>
<reference evidence="10 11" key="1">
    <citation type="submission" date="2020-04" db="EMBL/GenBank/DDBJ databases">
        <authorList>
            <person name="Hitch T.C.A."/>
            <person name="Wylensek D."/>
            <person name="Clavel T."/>
        </authorList>
    </citation>
    <scope>NUCLEOTIDE SEQUENCE [LARGE SCALE GENOMIC DNA]</scope>
    <source>
        <strain evidence="10 11">PG-130-P53-12</strain>
    </source>
</reference>
<dbReference type="InterPro" id="IPR039420">
    <property type="entry name" value="WalR-like"/>
</dbReference>
<keyword evidence="2" id="KW-0902">Two-component regulatory system</keyword>
<dbReference type="Gene3D" id="6.10.250.690">
    <property type="match status" value="1"/>
</dbReference>
<evidence type="ECO:0000256" key="3">
    <source>
        <dbReference type="ARBA" id="ARBA00023015"/>
    </source>
</evidence>
<dbReference type="PANTHER" id="PTHR48111:SF1">
    <property type="entry name" value="TWO-COMPONENT RESPONSE REGULATOR ORR33"/>
    <property type="match status" value="1"/>
</dbReference>
<evidence type="ECO:0000256" key="1">
    <source>
        <dbReference type="ARBA" id="ARBA00022553"/>
    </source>
</evidence>
<dbReference type="GO" id="GO:0000156">
    <property type="term" value="F:phosphorelay response regulator activity"/>
    <property type="evidence" value="ECO:0007669"/>
    <property type="project" value="TreeGrafter"/>
</dbReference>
<dbReference type="SMART" id="SM00448">
    <property type="entry name" value="REC"/>
    <property type="match status" value="1"/>
</dbReference>
<protein>
    <submittedName>
        <fullName evidence="10">Response regulator transcription factor</fullName>
    </submittedName>
</protein>
<dbReference type="InterPro" id="IPR036388">
    <property type="entry name" value="WH-like_DNA-bd_sf"/>
</dbReference>
<evidence type="ECO:0000256" key="7">
    <source>
        <dbReference type="PROSITE-ProRule" id="PRU01091"/>
    </source>
</evidence>
<dbReference type="GO" id="GO:0032993">
    <property type="term" value="C:protein-DNA complex"/>
    <property type="evidence" value="ECO:0007669"/>
    <property type="project" value="TreeGrafter"/>
</dbReference>
<evidence type="ECO:0000256" key="2">
    <source>
        <dbReference type="ARBA" id="ARBA00023012"/>
    </source>
</evidence>
<keyword evidence="11" id="KW-1185">Reference proteome</keyword>
<dbReference type="PANTHER" id="PTHR48111">
    <property type="entry name" value="REGULATOR OF RPOS"/>
    <property type="match status" value="1"/>
</dbReference>
<dbReference type="Gene3D" id="3.40.50.2300">
    <property type="match status" value="1"/>
</dbReference>
<organism evidence="10 11">
    <name type="scientific">Selenomonas bovis</name>
    <dbReference type="NCBI Taxonomy" id="416586"/>
    <lineage>
        <taxon>Bacteria</taxon>
        <taxon>Bacillati</taxon>
        <taxon>Bacillota</taxon>
        <taxon>Negativicutes</taxon>
        <taxon>Selenomonadales</taxon>
        <taxon>Selenomonadaceae</taxon>
        <taxon>Selenomonas</taxon>
    </lineage>
</organism>
<dbReference type="Gene3D" id="1.10.10.10">
    <property type="entry name" value="Winged helix-like DNA-binding domain superfamily/Winged helix DNA-binding domain"/>
    <property type="match status" value="1"/>
</dbReference>
<dbReference type="SUPFAM" id="SSF52172">
    <property type="entry name" value="CheY-like"/>
    <property type="match status" value="1"/>
</dbReference>
<dbReference type="InterPro" id="IPR001789">
    <property type="entry name" value="Sig_transdc_resp-reg_receiver"/>
</dbReference>
<dbReference type="CDD" id="cd00383">
    <property type="entry name" value="trans_reg_C"/>
    <property type="match status" value="1"/>
</dbReference>
<dbReference type="Proteomes" id="UP000543804">
    <property type="component" value="Unassembled WGS sequence"/>
</dbReference>
<name>A0A848B4S7_9FIRM</name>
<dbReference type="GO" id="GO:0000976">
    <property type="term" value="F:transcription cis-regulatory region binding"/>
    <property type="evidence" value="ECO:0007669"/>
    <property type="project" value="TreeGrafter"/>
</dbReference>
<keyword evidence="4 7" id="KW-0238">DNA-binding</keyword>
<evidence type="ECO:0000256" key="4">
    <source>
        <dbReference type="ARBA" id="ARBA00023125"/>
    </source>
</evidence>
<evidence type="ECO:0000256" key="6">
    <source>
        <dbReference type="PROSITE-ProRule" id="PRU00169"/>
    </source>
</evidence>
<dbReference type="InterPro" id="IPR016032">
    <property type="entry name" value="Sig_transdc_resp-reg_C-effctor"/>
</dbReference>
<feature type="domain" description="Response regulatory" evidence="8">
    <location>
        <begin position="2"/>
        <end position="116"/>
    </location>
</feature>
<dbReference type="GO" id="GO:0006355">
    <property type="term" value="P:regulation of DNA-templated transcription"/>
    <property type="evidence" value="ECO:0007669"/>
    <property type="project" value="InterPro"/>
</dbReference>
<feature type="modified residue" description="4-aspartylphosphate" evidence="6">
    <location>
        <position position="49"/>
    </location>
</feature>
<keyword evidence="1 6" id="KW-0597">Phosphoprotein</keyword>
<dbReference type="GO" id="GO:0005829">
    <property type="term" value="C:cytosol"/>
    <property type="evidence" value="ECO:0007669"/>
    <property type="project" value="TreeGrafter"/>
</dbReference>
<dbReference type="PROSITE" id="PS51755">
    <property type="entry name" value="OMPR_PHOB"/>
    <property type="match status" value="1"/>
</dbReference>
<dbReference type="PROSITE" id="PS50110">
    <property type="entry name" value="RESPONSE_REGULATORY"/>
    <property type="match status" value="1"/>
</dbReference>
<dbReference type="FunFam" id="1.10.10.10:FF:000018">
    <property type="entry name" value="DNA-binding response regulator ResD"/>
    <property type="match status" value="1"/>
</dbReference>
<accession>A0A848B4S7</accession>
<dbReference type="SMART" id="SM00862">
    <property type="entry name" value="Trans_reg_C"/>
    <property type="match status" value="1"/>
</dbReference>
<keyword evidence="5" id="KW-0804">Transcription</keyword>
<evidence type="ECO:0000256" key="5">
    <source>
        <dbReference type="ARBA" id="ARBA00023163"/>
    </source>
</evidence>
<dbReference type="SUPFAM" id="SSF46894">
    <property type="entry name" value="C-terminal effector domain of the bipartite response regulators"/>
    <property type="match status" value="1"/>
</dbReference>
<dbReference type="InterPro" id="IPR001867">
    <property type="entry name" value="OmpR/PhoB-type_DNA-bd"/>
</dbReference>
<evidence type="ECO:0000259" key="8">
    <source>
        <dbReference type="PROSITE" id="PS50110"/>
    </source>
</evidence>
<feature type="domain" description="OmpR/PhoB-type" evidence="9">
    <location>
        <begin position="127"/>
        <end position="226"/>
    </location>
</feature>
<dbReference type="InterPro" id="IPR011006">
    <property type="entry name" value="CheY-like_superfamily"/>
</dbReference>
<feature type="DNA-binding region" description="OmpR/PhoB-type" evidence="7">
    <location>
        <begin position="127"/>
        <end position="226"/>
    </location>
</feature>
<dbReference type="EMBL" id="JABAFA010000001">
    <property type="protein sequence ID" value="NMD98158.1"/>
    <property type="molecule type" value="Genomic_DNA"/>
</dbReference>
<dbReference type="RefSeq" id="WP_170076967.1">
    <property type="nucleotide sequence ID" value="NZ_JABAFA010000001.1"/>
</dbReference>
<dbReference type="Pfam" id="PF00486">
    <property type="entry name" value="Trans_reg_C"/>
    <property type="match status" value="1"/>
</dbReference>
<sequence>MKILAVDDDDSIRELLTLQLTRHGYEVLTAADGAEAMAEAPQADFILLDLMLPKLDGFEVCRRLKSAEKTKDIPIIMLTAKAEEIDTVLGLELGADDYLAKPFSMRELLARIKAVQRRSQPKQQEQQLALRLGDLMMDFAAYSVKLKGKELSLTPKEYELLKLFLTHIGRAYSRDELLTRIWGYEYYGDTRTVDVHVRHLRSKLAAAPDIADAIETVRGVGYRFQYDDPS</sequence>
<dbReference type="Pfam" id="PF00072">
    <property type="entry name" value="Response_reg"/>
    <property type="match status" value="1"/>
</dbReference>
<evidence type="ECO:0000313" key="11">
    <source>
        <dbReference type="Proteomes" id="UP000543804"/>
    </source>
</evidence>